<dbReference type="RefSeq" id="WP_008826667.1">
    <property type="nucleotide sequence ID" value="NZ_AFNU02000002.1"/>
</dbReference>
<organism evidence="10 11">
    <name type="scientific">Haloplasma contractile SSD-17B</name>
    <dbReference type="NCBI Taxonomy" id="1033810"/>
    <lineage>
        <taxon>Bacteria</taxon>
        <taxon>Bacillati</taxon>
        <taxon>Mycoplasmatota</taxon>
        <taxon>Mollicutes</taxon>
        <taxon>Haloplasmatales</taxon>
        <taxon>Haloplasmataceae</taxon>
        <taxon>Haloplasma</taxon>
    </lineage>
</organism>
<dbReference type="Proteomes" id="UP000005707">
    <property type="component" value="Unassembled WGS sequence"/>
</dbReference>
<evidence type="ECO:0000256" key="2">
    <source>
        <dbReference type="ARBA" id="ARBA00022475"/>
    </source>
</evidence>
<dbReference type="FunCoup" id="U2FKL1">
    <property type="interactions" value="5"/>
</dbReference>
<dbReference type="EMBL" id="AFNU02000002">
    <property type="protein sequence ID" value="ERJ13340.1"/>
    <property type="molecule type" value="Genomic_DNA"/>
</dbReference>
<reference evidence="10 11" key="2">
    <citation type="journal article" date="2013" name="PLoS ONE">
        <title>INDIGO - INtegrated Data Warehouse of MIcrobial GenOmes with Examples from the Red Sea Extremophiles.</title>
        <authorList>
            <person name="Alam I."/>
            <person name="Antunes A."/>
            <person name="Kamau A.A."/>
            <person name="Ba Alawi W."/>
            <person name="Kalkatawi M."/>
            <person name="Stingl U."/>
            <person name="Bajic V.B."/>
        </authorList>
    </citation>
    <scope>NUCLEOTIDE SEQUENCE [LARGE SCALE GENOMIC DNA]</scope>
    <source>
        <strain evidence="10 11">SSD-17B</strain>
    </source>
</reference>
<keyword evidence="11" id="KW-1185">Reference proteome</keyword>
<dbReference type="InterPro" id="IPR003156">
    <property type="entry name" value="DHHA1_dom"/>
</dbReference>
<evidence type="ECO:0000256" key="4">
    <source>
        <dbReference type="ARBA" id="ARBA00022989"/>
    </source>
</evidence>
<dbReference type="Gene3D" id="3.10.310.30">
    <property type="match status" value="1"/>
</dbReference>
<keyword evidence="2" id="KW-1003">Cell membrane</keyword>
<dbReference type="AlphaFoldDB" id="U2FKL1"/>
<evidence type="ECO:0000256" key="1">
    <source>
        <dbReference type="ARBA" id="ARBA00004651"/>
    </source>
</evidence>
<feature type="domain" description="Cyclic-di-AMP phosphodiesterase GdpP-like PAS" evidence="9">
    <location>
        <begin position="73"/>
        <end position="158"/>
    </location>
</feature>
<dbReference type="InterPro" id="IPR038763">
    <property type="entry name" value="DHH_sf"/>
</dbReference>
<dbReference type="Gene3D" id="3.30.450.20">
    <property type="entry name" value="PAS domain"/>
    <property type="match status" value="1"/>
</dbReference>
<dbReference type="Pfam" id="PF21370">
    <property type="entry name" value="PAS_GdpP"/>
    <property type="match status" value="1"/>
</dbReference>
<feature type="transmembrane region" description="Helical" evidence="6">
    <location>
        <begin position="34"/>
        <end position="54"/>
    </location>
</feature>
<evidence type="ECO:0000256" key="3">
    <source>
        <dbReference type="ARBA" id="ARBA00022692"/>
    </source>
</evidence>
<dbReference type="Pfam" id="PF02272">
    <property type="entry name" value="DHHA1"/>
    <property type="match status" value="1"/>
</dbReference>
<protein>
    <submittedName>
        <fullName evidence="10">tRNA nucleotidyltransferase CCA-adding enzyme protein</fullName>
        <ecNumber evidence="10">2.7.7.72</ecNumber>
    </submittedName>
</protein>
<dbReference type="STRING" id="1033810.HLPCO_000969"/>
<evidence type="ECO:0000259" key="8">
    <source>
        <dbReference type="Pfam" id="PF02272"/>
    </source>
</evidence>
<dbReference type="PIRSF" id="PIRSF026583">
    <property type="entry name" value="YybT"/>
    <property type="match status" value="1"/>
</dbReference>
<feature type="domain" description="DHHA1" evidence="8">
    <location>
        <begin position="560"/>
        <end position="652"/>
    </location>
</feature>
<dbReference type="InterPro" id="IPR001667">
    <property type="entry name" value="DDH_dom"/>
</dbReference>
<dbReference type="GO" id="GO:0004810">
    <property type="term" value="F:CCA tRNA nucleotidyltransferase activity"/>
    <property type="evidence" value="ECO:0007669"/>
    <property type="project" value="UniProtKB-EC"/>
</dbReference>
<feature type="domain" description="DDH" evidence="7">
    <location>
        <begin position="337"/>
        <end position="495"/>
    </location>
</feature>
<keyword evidence="3 6" id="KW-0812">Transmembrane</keyword>
<dbReference type="GO" id="GO:0003676">
    <property type="term" value="F:nucleic acid binding"/>
    <property type="evidence" value="ECO:0007669"/>
    <property type="project" value="InterPro"/>
</dbReference>
<dbReference type="EC" id="2.7.7.72" evidence="10"/>
<dbReference type="FunFam" id="3.90.1640.10:FF:000002">
    <property type="entry name" value="Cyclic-di-AMP phosphodiesterase"/>
    <property type="match status" value="1"/>
</dbReference>
<dbReference type="PANTHER" id="PTHR47618">
    <property type="entry name" value="BIFUNCTIONAL OLIGORIBONUCLEASE AND PAP PHOSPHATASE NRNA"/>
    <property type="match status" value="1"/>
</dbReference>
<dbReference type="InterPro" id="IPR051319">
    <property type="entry name" value="Oligoribo/pAp-PDE_c-di-AMP_PDE"/>
</dbReference>
<keyword evidence="10" id="KW-0808">Transferase</keyword>
<evidence type="ECO:0000313" key="10">
    <source>
        <dbReference type="EMBL" id="ERJ13340.1"/>
    </source>
</evidence>
<dbReference type="InterPro" id="IPR014528">
    <property type="entry name" value="GdpP/PdeA"/>
</dbReference>
<gene>
    <name evidence="10" type="ORF">HLPCO_000969</name>
</gene>
<evidence type="ECO:0000313" key="11">
    <source>
        <dbReference type="Proteomes" id="UP000005707"/>
    </source>
</evidence>
<comment type="caution">
    <text evidence="10">The sequence shown here is derived from an EMBL/GenBank/DDBJ whole genome shotgun (WGS) entry which is preliminary data.</text>
</comment>
<keyword evidence="4 6" id="KW-1133">Transmembrane helix</keyword>
<proteinExistence type="predicted"/>
<dbReference type="PANTHER" id="PTHR47618:SF2">
    <property type="entry name" value="CYCLIC-DI-AMP PHOSPHODIESTERASE GDPP"/>
    <property type="match status" value="1"/>
</dbReference>
<accession>U2FKL1</accession>
<dbReference type="Pfam" id="PF01368">
    <property type="entry name" value="DHH"/>
    <property type="match status" value="1"/>
</dbReference>
<dbReference type="eggNOG" id="COG3887">
    <property type="taxonomic scope" value="Bacteria"/>
</dbReference>
<dbReference type="Gene3D" id="3.90.1640.10">
    <property type="entry name" value="inorganic pyrophosphatase (n-terminal core)"/>
    <property type="match status" value="1"/>
</dbReference>
<dbReference type="InterPro" id="IPR049553">
    <property type="entry name" value="GdpP-like_PAS"/>
</dbReference>
<comment type="subcellular location">
    <subcellularLocation>
        <location evidence="1">Cell membrane</location>
        <topology evidence="1">Multi-pass membrane protein</topology>
    </subcellularLocation>
</comment>
<name>U2FKL1_9MOLU</name>
<feature type="transmembrane region" description="Helical" evidence="6">
    <location>
        <begin position="9"/>
        <end position="28"/>
    </location>
</feature>
<evidence type="ECO:0000259" key="9">
    <source>
        <dbReference type="Pfam" id="PF21370"/>
    </source>
</evidence>
<dbReference type="GO" id="GO:0005886">
    <property type="term" value="C:plasma membrane"/>
    <property type="evidence" value="ECO:0007669"/>
    <property type="project" value="UniProtKB-SubCell"/>
</dbReference>
<reference evidence="10 11" key="1">
    <citation type="journal article" date="2011" name="J. Bacteriol.">
        <title>Genome sequence of Haloplasma contractile, an unusual contractile bacterium from a deep-sea anoxic brine lake.</title>
        <authorList>
            <person name="Antunes A."/>
            <person name="Alam I."/>
            <person name="El Dorry H."/>
            <person name="Siam R."/>
            <person name="Robertson A."/>
            <person name="Bajic V.B."/>
            <person name="Stingl U."/>
        </authorList>
    </citation>
    <scope>NUCLEOTIDE SEQUENCE [LARGE SCALE GENOMIC DNA]</scope>
    <source>
        <strain evidence="10 11">SSD-17B</strain>
    </source>
</reference>
<dbReference type="InParanoid" id="U2FKL1"/>
<dbReference type="SUPFAM" id="SSF64182">
    <property type="entry name" value="DHH phosphoesterases"/>
    <property type="match status" value="1"/>
</dbReference>
<dbReference type="OrthoDB" id="9759476at2"/>
<dbReference type="Pfam" id="PF24898">
    <property type="entry name" value="GGDEF_GdpP"/>
    <property type="match status" value="1"/>
</dbReference>
<evidence type="ECO:0000256" key="6">
    <source>
        <dbReference type="SAM" id="Phobius"/>
    </source>
</evidence>
<keyword evidence="10" id="KW-0548">Nucleotidyltransferase</keyword>
<keyword evidence="5 6" id="KW-0472">Membrane</keyword>
<sequence>MEQYLNRKMMLLILPYLFLIVVLVAAIIDPSTILMIVLTILVLTTIAMHITFYIKFYTHENKTKEISDLTYRVKKIGAHAFNRFPIAIISYTDDHKVDWANFNAKSIFGEKIAKKHLNKICPSLYEKLSATDYTAEIHEQIYDVVNYHDKRLLYLVNVTSRQAAINEFYAKRLAVGYLNIDNYEDAVSELNEQKRSILNGTLNTFVMGWAKSEQIYAKSYSDAKYMLVLEYQKLLDVMHKKFEVLNRIKRISDKFDVTLTLSIGIACNEHNPYQMSEKALEILDLTQNRGGDQAAVQIDDQDIRFFGGKSNMVEKRNKVRARVVATELDELIEDASNVIVMPHKIPDTDAFGAATGVLNIVNRKGKDCFIVDDIRERDKTLDKVFSYLQENDSNILRSVVTPQIAMEICNKHTLLIVVDTQNPDLVVEQKLLSKAGTLVVIDHHRRGKRYIESPDLIYTETYASSTAELITEIIEYYPQKVVIPDITATCMLAGIVVDTNNFTYRTGSRTFDAASYLRKHGANTLEVQTMLRESYEEHLIRAELFEKVELTPYDMAIVVAEDMEDLTKIKLAQTADWLLMIENVKASFVIGKIEGNVVGISSRSFGEVNVQLIMEKLGGGGHLNNAATQLENITPFEARNLLVAKIEEYIEEVGNNEGHTT</sequence>
<evidence type="ECO:0000259" key="7">
    <source>
        <dbReference type="Pfam" id="PF01368"/>
    </source>
</evidence>
<evidence type="ECO:0000256" key="5">
    <source>
        <dbReference type="ARBA" id="ARBA00023136"/>
    </source>
</evidence>